<reference evidence="3" key="1">
    <citation type="submission" date="2012-08" db="EMBL/GenBank/DDBJ databases">
        <title>A new gene from human bladder cancer stem cells.</title>
        <authorList>
            <person name="Li C."/>
            <person name="Yang Z."/>
            <person name="Du Y."/>
            <person name="Wang Y."/>
            <person name="Zhang Q."/>
            <person name="Ye B."/>
            <person name="Dai Z."/>
            <person name="Huang L."/>
            <person name="Fan Z."/>
        </authorList>
    </citation>
    <scope>NUCLEOTIDE SEQUENCE</scope>
</reference>
<feature type="domain" description="DUF4705" evidence="2">
    <location>
        <begin position="6"/>
        <end position="36"/>
    </location>
</feature>
<dbReference type="InterPro" id="IPR031572">
    <property type="entry name" value="DUF4705"/>
</dbReference>
<dbReference type="AlphaFoldDB" id="K0E5S7"/>
<protein>
    <submittedName>
        <fullName evidence="3">BC215 protein</fullName>
    </submittedName>
</protein>
<feature type="domain" description="DUF4705" evidence="2">
    <location>
        <begin position="74"/>
        <end position="124"/>
    </location>
</feature>
<sequence length="215" mass="21770">MASGRWASPGPAWASRRPLQAQVVLKSASPGPAPASQQASSFGSAPAQLPPAFVDPELSPAMLLSPTCLPVACTGPGLAGEQPLQAPLLPPRGISRPSSGLTAASRDQVPACLPAACVRPSSSVTVACSGPTHASGTLSRGVSPCLTLASLTLREFSVGPCLTLASLTLREVSMSPCLTLVSLTLRAILPHAGLLRPSSCLCWPFQAQPLPVGGL</sequence>
<organism evidence="3">
    <name type="scientific">Homo sapiens</name>
    <name type="common">Human</name>
    <dbReference type="NCBI Taxonomy" id="9606"/>
    <lineage>
        <taxon>Eukaryota</taxon>
        <taxon>Metazoa</taxon>
        <taxon>Chordata</taxon>
        <taxon>Craniata</taxon>
        <taxon>Vertebrata</taxon>
        <taxon>Euteleostomi</taxon>
        <taxon>Mammalia</taxon>
        <taxon>Eutheria</taxon>
        <taxon>Euarchontoglires</taxon>
        <taxon>Primates</taxon>
        <taxon>Haplorrhini</taxon>
        <taxon>Catarrhini</taxon>
        <taxon>Hominidae</taxon>
        <taxon>Homo</taxon>
    </lineage>
</organism>
<feature type="compositionally biased region" description="Low complexity" evidence="1">
    <location>
        <begin position="27"/>
        <end position="47"/>
    </location>
</feature>
<dbReference type="PANTHER" id="PTHR37553">
    <property type="entry name" value="DUF4705 DOMAIN-CONTAINING PROTEIN"/>
    <property type="match status" value="1"/>
</dbReference>
<dbReference type="EMBL" id="JX508854">
    <property type="protein sequence ID" value="AFT92038.1"/>
    <property type="molecule type" value="mRNA"/>
</dbReference>
<dbReference type="PhylomeDB" id="K0E5S7"/>
<evidence type="ECO:0000313" key="3">
    <source>
        <dbReference type="EMBL" id="AFT92038.1"/>
    </source>
</evidence>
<proteinExistence type="evidence at transcript level"/>
<feature type="region of interest" description="Disordered" evidence="1">
    <location>
        <begin position="25"/>
        <end position="48"/>
    </location>
</feature>
<gene>
    <name evidence="3" type="primary">BC215</name>
</gene>
<name>K0E5S7_HUMAN</name>
<evidence type="ECO:0000256" key="1">
    <source>
        <dbReference type="SAM" id="MobiDB-lite"/>
    </source>
</evidence>
<evidence type="ECO:0000259" key="2">
    <source>
        <dbReference type="Pfam" id="PF15788"/>
    </source>
</evidence>
<dbReference type="Pfam" id="PF15788">
    <property type="entry name" value="DUF4705"/>
    <property type="match status" value="2"/>
</dbReference>
<dbReference type="PANTHER" id="PTHR37553:SF6">
    <property type="entry name" value="DUF4705 DOMAIN-CONTAINING PROTEIN"/>
    <property type="match status" value="1"/>
</dbReference>
<accession>K0E5S7</accession>